<dbReference type="GO" id="GO:0006355">
    <property type="term" value="P:regulation of DNA-templated transcription"/>
    <property type="evidence" value="ECO:0007669"/>
    <property type="project" value="InterPro"/>
</dbReference>
<keyword evidence="1" id="KW-0804">Transcription</keyword>
<proteinExistence type="predicted"/>
<accession>A0A382I0F2</accession>
<dbReference type="SUPFAM" id="SSF63393">
    <property type="entry name" value="RNA polymerase subunits"/>
    <property type="match status" value="1"/>
</dbReference>
<dbReference type="InterPro" id="IPR007178">
    <property type="entry name" value="Spt4_arch"/>
</dbReference>
<dbReference type="EMBL" id="UINC01064292">
    <property type="protein sequence ID" value="SVB92812.1"/>
    <property type="molecule type" value="Genomic_DNA"/>
</dbReference>
<evidence type="ECO:0000259" key="2">
    <source>
        <dbReference type="SMART" id="SM01389"/>
    </source>
</evidence>
<gene>
    <name evidence="3" type="ORF">METZ01_LOCUS245666</name>
</gene>
<sequence>MAQKKDKACPECHQVFAIPQGNPGWCLNSNPEMKAKNKKALAILAFSTIHGRNPDEKERKAWEKENKGDIEKVKVPETRCPPHPETKLSDDWQGFTILLNPSRSEVARALGIEVPGSYALKVRHQ</sequence>
<protein>
    <recommendedName>
        <fullName evidence="2">Spt4/RpoE2 zinc finger domain-containing protein</fullName>
    </recommendedName>
</protein>
<dbReference type="PANTHER" id="PTHR40704">
    <property type="entry name" value="TRANSCRIPTION ELONGATION FACTOR SPT4"/>
    <property type="match status" value="1"/>
</dbReference>
<dbReference type="NCBIfam" id="NF041664">
    <property type="entry name" value="RNAP_arch_Epp"/>
    <property type="match status" value="1"/>
</dbReference>
<dbReference type="InterPro" id="IPR022800">
    <property type="entry name" value="Spt4/RpoE2_Znf"/>
</dbReference>
<evidence type="ECO:0000313" key="3">
    <source>
        <dbReference type="EMBL" id="SVB92812.1"/>
    </source>
</evidence>
<dbReference type="InterPro" id="IPR029040">
    <property type="entry name" value="RPABC4/Spt4"/>
</dbReference>
<dbReference type="Gene3D" id="2.20.28.90">
    <property type="match status" value="1"/>
</dbReference>
<feature type="domain" description="Spt4/RpoE2 zinc finger" evidence="2">
    <location>
        <begin position="75"/>
        <end position="123"/>
    </location>
</feature>
<dbReference type="PANTHER" id="PTHR40704:SF1">
    <property type="entry name" value="TRANSCRIPTION ELONGATION FACTOR SPT4"/>
    <property type="match status" value="1"/>
</dbReference>
<evidence type="ECO:0000256" key="1">
    <source>
        <dbReference type="ARBA" id="ARBA00023163"/>
    </source>
</evidence>
<reference evidence="3" key="1">
    <citation type="submission" date="2018-05" db="EMBL/GenBank/DDBJ databases">
        <authorList>
            <person name="Lanie J.A."/>
            <person name="Ng W.-L."/>
            <person name="Kazmierczak K.M."/>
            <person name="Andrzejewski T.M."/>
            <person name="Davidsen T.M."/>
            <person name="Wayne K.J."/>
            <person name="Tettelin H."/>
            <person name="Glass J.I."/>
            <person name="Rusch D."/>
            <person name="Podicherti R."/>
            <person name="Tsui H.-C.T."/>
            <person name="Winkler M.E."/>
        </authorList>
    </citation>
    <scope>NUCLEOTIDE SEQUENCE</scope>
</reference>
<name>A0A382I0F2_9ZZZZ</name>
<dbReference type="InterPro" id="IPR038589">
    <property type="entry name" value="Spt4_dom_sf"/>
</dbReference>
<organism evidence="3">
    <name type="scientific">marine metagenome</name>
    <dbReference type="NCBI Taxonomy" id="408172"/>
    <lineage>
        <taxon>unclassified sequences</taxon>
        <taxon>metagenomes</taxon>
        <taxon>ecological metagenomes</taxon>
    </lineage>
</organism>
<dbReference type="AlphaFoldDB" id="A0A382I0F2"/>
<dbReference type="Pfam" id="PF06093">
    <property type="entry name" value="Spt4"/>
    <property type="match status" value="1"/>
</dbReference>
<dbReference type="SMART" id="SM01389">
    <property type="entry name" value="Spt4"/>
    <property type="match status" value="1"/>
</dbReference>